<dbReference type="SMART" id="SM00243">
    <property type="entry name" value="GAS2"/>
    <property type="match status" value="1"/>
</dbReference>
<dbReference type="Pfam" id="PF02187">
    <property type="entry name" value="GAS2"/>
    <property type="match status" value="1"/>
</dbReference>
<dbReference type="PANTHER" id="PTHR46756:SF13">
    <property type="entry name" value="GROWTH ARREST-SPECIFIC PROTEIN 2"/>
    <property type="match status" value="1"/>
</dbReference>
<dbReference type="SMART" id="SM00033">
    <property type="entry name" value="CH"/>
    <property type="match status" value="1"/>
</dbReference>
<evidence type="ECO:0000259" key="5">
    <source>
        <dbReference type="PROSITE" id="PS50021"/>
    </source>
</evidence>
<dbReference type="PROSITE" id="PS51460">
    <property type="entry name" value="GAR"/>
    <property type="match status" value="1"/>
</dbReference>
<accession>A0A7M7NZ76</accession>
<keyword evidence="8" id="KW-1185">Reference proteome</keyword>
<evidence type="ECO:0000256" key="2">
    <source>
        <dbReference type="ARBA" id="ARBA00022490"/>
    </source>
</evidence>
<dbReference type="Proteomes" id="UP000007110">
    <property type="component" value="Unassembled WGS sequence"/>
</dbReference>
<reference evidence="7" key="2">
    <citation type="submission" date="2021-01" db="UniProtKB">
        <authorList>
            <consortium name="EnsemblMetazoa"/>
        </authorList>
    </citation>
    <scope>IDENTIFICATION</scope>
</reference>
<dbReference type="InParanoid" id="A0A7M7NZ76"/>
<dbReference type="PANTHER" id="PTHR46756">
    <property type="entry name" value="TRANSGELIN"/>
    <property type="match status" value="1"/>
</dbReference>
<dbReference type="GO" id="GO:0051015">
    <property type="term" value="F:actin filament binding"/>
    <property type="evidence" value="ECO:0000318"/>
    <property type="project" value="GO_Central"/>
</dbReference>
<dbReference type="RefSeq" id="XP_030843804.1">
    <property type="nucleotide sequence ID" value="XM_030987944.1"/>
</dbReference>
<dbReference type="OMA" id="GLHGCDY"/>
<comment type="subcellular location">
    <subcellularLocation>
        <location evidence="1">Cytoplasm</location>
        <location evidence="1">Cytoskeleton</location>
    </subcellularLocation>
</comment>
<feature type="domain" description="Calponin-homology (CH)" evidence="5">
    <location>
        <begin position="26"/>
        <end position="150"/>
    </location>
</feature>
<dbReference type="SUPFAM" id="SSF143575">
    <property type="entry name" value="GAS2 domain-like"/>
    <property type="match status" value="1"/>
</dbReference>
<proteinExistence type="inferred from homology"/>
<dbReference type="Gene3D" id="3.30.920.20">
    <property type="entry name" value="Gas2-like domain"/>
    <property type="match status" value="1"/>
</dbReference>
<dbReference type="InterPro" id="IPR003108">
    <property type="entry name" value="GAR_dom"/>
</dbReference>
<evidence type="ECO:0000256" key="4">
    <source>
        <dbReference type="ARBA" id="ARBA00038441"/>
    </source>
</evidence>
<dbReference type="Gene3D" id="1.10.418.10">
    <property type="entry name" value="Calponin-like domain"/>
    <property type="match status" value="1"/>
</dbReference>
<evidence type="ECO:0000259" key="6">
    <source>
        <dbReference type="PROSITE" id="PS51460"/>
    </source>
</evidence>
<dbReference type="GO" id="GO:0051764">
    <property type="term" value="P:actin crosslink formation"/>
    <property type="evidence" value="ECO:0000318"/>
    <property type="project" value="GO_Central"/>
</dbReference>
<dbReference type="InterPro" id="IPR036872">
    <property type="entry name" value="CH_dom_sf"/>
</dbReference>
<dbReference type="InterPro" id="IPR036534">
    <property type="entry name" value="GAR_dom_sf"/>
</dbReference>
<protein>
    <submittedName>
        <fullName evidence="7">Uncharacterized protein</fullName>
    </submittedName>
</protein>
<comment type="similarity">
    <text evidence="4">Belongs to the GAS2 family.</text>
</comment>
<dbReference type="GO" id="GO:0005856">
    <property type="term" value="C:cytoskeleton"/>
    <property type="evidence" value="ECO:0007669"/>
    <property type="project" value="UniProtKB-SubCell"/>
</dbReference>
<dbReference type="GO" id="GO:0008017">
    <property type="term" value="F:microtubule binding"/>
    <property type="evidence" value="ECO:0007669"/>
    <property type="project" value="InterPro"/>
</dbReference>
<organism evidence="7 8">
    <name type="scientific">Strongylocentrotus purpuratus</name>
    <name type="common">Purple sea urchin</name>
    <dbReference type="NCBI Taxonomy" id="7668"/>
    <lineage>
        <taxon>Eukaryota</taxon>
        <taxon>Metazoa</taxon>
        <taxon>Echinodermata</taxon>
        <taxon>Eleutherozoa</taxon>
        <taxon>Echinozoa</taxon>
        <taxon>Echinoidea</taxon>
        <taxon>Euechinoidea</taxon>
        <taxon>Echinacea</taxon>
        <taxon>Camarodonta</taxon>
        <taxon>Echinidea</taxon>
        <taxon>Strongylocentrotidae</taxon>
        <taxon>Strongylocentrotus</taxon>
    </lineage>
</organism>
<evidence type="ECO:0000256" key="3">
    <source>
        <dbReference type="ARBA" id="ARBA00023212"/>
    </source>
</evidence>
<dbReference type="Pfam" id="PF00307">
    <property type="entry name" value="CH"/>
    <property type="match status" value="1"/>
</dbReference>
<feature type="domain" description="GAR" evidence="6">
    <location>
        <begin position="175"/>
        <end position="247"/>
    </location>
</feature>
<dbReference type="SUPFAM" id="SSF47576">
    <property type="entry name" value="Calponin-homology domain, CH-domain"/>
    <property type="match status" value="1"/>
</dbReference>
<evidence type="ECO:0000313" key="7">
    <source>
        <dbReference type="EnsemblMetazoa" id="XP_030843804"/>
    </source>
</evidence>
<evidence type="ECO:0000313" key="8">
    <source>
        <dbReference type="Proteomes" id="UP000007110"/>
    </source>
</evidence>
<dbReference type="PROSITE" id="PS50021">
    <property type="entry name" value="CH"/>
    <property type="match status" value="1"/>
</dbReference>
<dbReference type="KEGG" id="spu:115924947"/>
<dbReference type="AlphaFoldDB" id="A0A7M7NZ76"/>
<sequence>MANECGTGDSLSYSKEINKSAQKSLIPLTEDLAEWLSRVLDVSVEVDTFMDSLDNGVLLCKLAQLIQRKAVECKKAGHQLKDNVPQGKIKCRENATSESFFARDNIATFLSWCRELGLEDTCLFETDGLVLRRSPQNVLVTIYELARLGSRLGIEPPGLLKLEKEIEKEEKNPRPVSAKKVSTLDEQVRKISKEKKVTDIHRISEGKYNIGGKIVLIRMLRGRHVMVRVGGGWETLESYLDKHVVTSMKRIGRAVELGEGETIQDDYFVMNAKYKSHDSVNNNGRR</sequence>
<name>A0A7M7NZ76_STRPU</name>
<keyword evidence="2" id="KW-0963">Cytoplasm</keyword>
<keyword evidence="3" id="KW-0206">Cytoskeleton</keyword>
<dbReference type="EnsemblMetazoa" id="XM_030987944">
    <property type="protein sequence ID" value="XP_030843804"/>
    <property type="gene ID" value="LOC115924947"/>
</dbReference>
<dbReference type="CDD" id="cd21204">
    <property type="entry name" value="CH_GAS2-like"/>
    <property type="match status" value="1"/>
</dbReference>
<dbReference type="OrthoDB" id="2250192at2759"/>
<dbReference type="InterPro" id="IPR001715">
    <property type="entry name" value="CH_dom"/>
</dbReference>
<evidence type="ECO:0000256" key="1">
    <source>
        <dbReference type="ARBA" id="ARBA00004245"/>
    </source>
</evidence>
<reference evidence="8" key="1">
    <citation type="submission" date="2015-02" db="EMBL/GenBank/DDBJ databases">
        <title>Genome sequencing for Strongylocentrotus purpuratus.</title>
        <authorList>
            <person name="Murali S."/>
            <person name="Liu Y."/>
            <person name="Vee V."/>
            <person name="English A."/>
            <person name="Wang M."/>
            <person name="Skinner E."/>
            <person name="Han Y."/>
            <person name="Muzny D.M."/>
            <person name="Worley K.C."/>
            <person name="Gibbs R.A."/>
        </authorList>
    </citation>
    <scope>NUCLEOTIDE SEQUENCE</scope>
</reference>
<dbReference type="GeneID" id="115924947"/>